<evidence type="ECO:0000313" key="2">
    <source>
        <dbReference type="EMBL" id="KAK6506097.1"/>
    </source>
</evidence>
<dbReference type="AlphaFoldDB" id="A0AAN8NJ18"/>
<accession>A0AAN8NJ18</accession>
<name>A0AAN8NJ18_9PEZI</name>
<comment type="caution">
    <text evidence="2">The sequence shown here is derived from an EMBL/GenBank/DDBJ whole genome shotgun (WGS) entry which is preliminary data.</text>
</comment>
<dbReference type="Proteomes" id="UP001307849">
    <property type="component" value="Unassembled WGS sequence"/>
</dbReference>
<feature type="compositionally biased region" description="Low complexity" evidence="1">
    <location>
        <begin position="61"/>
        <end position="71"/>
    </location>
</feature>
<evidence type="ECO:0000313" key="3">
    <source>
        <dbReference type="Proteomes" id="UP001307849"/>
    </source>
</evidence>
<evidence type="ECO:0000256" key="1">
    <source>
        <dbReference type="SAM" id="MobiDB-lite"/>
    </source>
</evidence>
<keyword evidence="3" id="KW-1185">Reference proteome</keyword>
<sequence>MAYLDAKPPAVLPSRKEDKMTQDQMILVLHQRAGRSAVKKLLSHKTGQGGQGRKGPRRPTRSGSPPGVPSSDVVAVAASVENAPAQRGLTGMFGLTLEQVIAHRARAATMLEFVNSFVGLTVVEVAEATATATITTTAITTTTAAATTTTTTTTTAAAAVSAAAAPPAAKPVNQYGRPVACHRRRRVDDLSSALKSGDGHATGIRAFHRPDSPLRVTFQRYQSPLKLPCPKKAKDSVNQANISFVLNTEAKAYHQAFVTVECRGVMGEEGIWRAPKRKCKTHFPWLWEF</sequence>
<feature type="region of interest" description="Disordered" evidence="1">
    <location>
        <begin position="1"/>
        <end position="23"/>
    </location>
</feature>
<feature type="region of interest" description="Disordered" evidence="1">
    <location>
        <begin position="37"/>
        <end position="71"/>
    </location>
</feature>
<reference evidence="2 3" key="1">
    <citation type="submission" date="2019-10" db="EMBL/GenBank/DDBJ databases">
        <authorList>
            <person name="Palmer J.M."/>
        </authorList>
    </citation>
    <scope>NUCLEOTIDE SEQUENCE [LARGE SCALE GENOMIC DNA]</scope>
    <source>
        <strain evidence="2 3">TWF506</strain>
    </source>
</reference>
<organism evidence="2 3">
    <name type="scientific">Arthrobotrys conoides</name>
    <dbReference type="NCBI Taxonomy" id="74498"/>
    <lineage>
        <taxon>Eukaryota</taxon>
        <taxon>Fungi</taxon>
        <taxon>Dikarya</taxon>
        <taxon>Ascomycota</taxon>
        <taxon>Pezizomycotina</taxon>
        <taxon>Orbiliomycetes</taxon>
        <taxon>Orbiliales</taxon>
        <taxon>Orbiliaceae</taxon>
        <taxon>Arthrobotrys</taxon>
    </lineage>
</organism>
<proteinExistence type="predicted"/>
<dbReference type="EMBL" id="JAVHJM010000009">
    <property type="protein sequence ID" value="KAK6506097.1"/>
    <property type="molecule type" value="Genomic_DNA"/>
</dbReference>
<gene>
    <name evidence="2" type="ORF">TWF506_011019</name>
</gene>
<protein>
    <submittedName>
        <fullName evidence="2">Uncharacterized protein</fullName>
    </submittedName>
</protein>